<dbReference type="STRING" id="46223.SAMN05421852_10157"/>
<dbReference type="PANTHER" id="PTHR37422">
    <property type="entry name" value="TEICHURONIC ACID BIOSYNTHESIS PROTEIN TUAE"/>
    <property type="match status" value="1"/>
</dbReference>
<keyword evidence="4 5" id="KW-0472">Membrane</keyword>
<dbReference type="RefSeq" id="WP_093226979.1">
    <property type="nucleotide sequence ID" value="NZ_FORR01000001.1"/>
</dbReference>
<feature type="transmembrane region" description="Helical" evidence="5">
    <location>
        <begin position="180"/>
        <end position="199"/>
    </location>
</feature>
<dbReference type="GO" id="GO:0016874">
    <property type="term" value="F:ligase activity"/>
    <property type="evidence" value="ECO:0007669"/>
    <property type="project" value="UniProtKB-KW"/>
</dbReference>
<dbReference type="EMBL" id="FORR01000001">
    <property type="protein sequence ID" value="SFI59021.1"/>
    <property type="molecule type" value="Genomic_DNA"/>
</dbReference>
<feature type="transmembrane region" description="Helical" evidence="5">
    <location>
        <begin position="16"/>
        <end position="43"/>
    </location>
</feature>
<feature type="transmembrane region" description="Helical" evidence="5">
    <location>
        <begin position="55"/>
        <end position="77"/>
    </location>
</feature>
<feature type="transmembrane region" description="Helical" evidence="5">
    <location>
        <begin position="123"/>
        <end position="141"/>
    </location>
</feature>
<protein>
    <submittedName>
        <fullName evidence="7">O-antigen ligase</fullName>
    </submittedName>
</protein>
<dbReference type="InterPro" id="IPR051533">
    <property type="entry name" value="WaaL-like"/>
</dbReference>
<feature type="transmembrane region" description="Helical" evidence="5">
    <location>
        <begin position="363"/>
        <end position="380"/>
    </location>
</feature>
<dbReference type="PANTHER" id="PTHR37422:SF13">
    <property type="entry name" value="LIPOPOLYSACCHARIDE BIOSYNTHESIS PROTEIN PA4999-RELATED"/>
    <property type="match status" value="1"/>
</dbReference>
<dbReference type="Proteomes" id="UP000199545">
    <property type="component" value="Unassembled WGS sequence"/>
</dbReference>
<feature type="transmembrane region" description="Helical" evidence="5">
    <location>
        <begin position="386"/>
        <end position="404"/>
    </location>
</feature>
<proteinExistence type="predicted"/>
<dbReference type="GO" id="GO:0016020">
    <property type="term" value="C:membrane"/>
    <property type="evidence" value="ECO:0007669"/>
    <property type="project" value="UniProtKB-SubCell"/>
</dbReference>
<feature type="domain" description="O-antigen ligase-related" evidence="6">
    <location>
        <begin position="211"/>
        <end position="338"/>
    </location>
</feature>
<feature type="transmembrane region" description="Helical" evidence="5">
    <location>
        <begin position="247"/>
        <end position="266"/>
    </location>
</feature>
<name>A0A1I3JFG7_9BACL</name>
<accession>A0A1I3JFG7</accession>
<organism evidence="7 8">
    <name type="scientific">Thermoflavimicrobium dichotomicum</name>
    <dbReference type="NCBI Taxonomy" id="46223"/>
    <lineage>
        <taxon>Bacteria</taxon>
        <taxon>Bacillati</taxon>
        <taxon>Bacillota</taxon>
        <taxon>Bacilli</taxon>
        <taxon>Bacillales</taxon>
        <taxon>Thermoactinomycetaceae</taxon>
        <taxon>Thermoflavimicrobium</taxon>
    </lineage>
</organism>
<comment type="subcellular location">
    <subcellularLocation>
        <location evidence="1">Membrane</location>
        <topology evidence="1">Multi-pass membrane protein</topology>
    </subcellularLocation>
</comment>
<sequence length="448" mass="51795">MKPNITRKWVVGLTKLLFFSILFTPYLPPVFLFFIGIITFFIYKERWFVNRWPEKIFLSFLLLSAVSWLFNPSWYTITTEPVPIQAFPVGIIPVFLFGFYYLLTIWLKRIVCWSFEDVKKMYLQFWLSGLYVVAIVFLQQLDWTHWPDSWLKDVLQFYKEFQWQSENTSRSVGTTGNSNITAALLICFALMSVYSLFILRKRWQKITTLAIFFLFCYAIYVTGSRGAWIGLVAGLFAQVWMMGYRKITLGISFSLAGLVVLFPNLIPRSETMMSTFQARLKIWLVALEIFKENWLLGTLPLHFGELFREKTGMAVYHAHNVFVGIAVEFGIIGLSLFMTLIIVTIIKARSWRKQTKSKEEKCLAGMLVSLIIALLGHGLYDYPLLTPQVGLIFMLSIIMIHLLAERVEKNQTKGNTGQNLYPLKLMVPKSLSAVIMGVKNVFKLKKEG</sequence>
<keyword evidence="3 5" id="KW-1133">Transmembrane helix</keyword>
<evidence type="ECO:0000256" key="2">
    <source>
        <dbReference type="ARBA" id="ARBA00022692"/>
    </source>
</evidence>
<reference evidence="7 8" key="1">
    <citation type="submission" date="2016-10" db="EMBL/GenBank/DDBJ databases">
        <authorList>
            <person name="de Groot N.N."/>
        </authorList>
    </citation>
    <scope>NUCLEOTIDE SEQUENCE [LARGE SCALE GENOMIC DNA]</scope>
    <source>
        <strain evidence="7 8">DSM 44778</strain>
    </source>
</reference>
<keyword evidence="2 5" id="KW-0812">Transmembrane</keyword>
<evidence type="ECO:0000256" key="5">
    <source>
        <dbReference type="SAM" id="Phobius"/>
    </source>
</evidence>
<feature type="transmembrane region" description="Helical" evidence="5">
    <location>
        <begin position="211"/>
        <end position="241"/>
    </location>
</feature>
<feature type="transmembrane region" description="Helical" evidence="5">
    <location>
        <begin position="278"/>
        <end position="301"/>
    </location>
</feature>
<feature type="transmembrane region" description="Helical" evidence="5">
    <location>
        <begin position="83"/>
        <end position="103"/>
    </location>
</feature>
<evidence type="ECO:0000313" key="7">
    <source>
        <dbReference type="EMBL" id="SFI59021.1"/>
    </source>
</evidence>
<dbReference type="OrthoDB" id="2986203at2"/>
<evidence type="ECO:0000256" key="1">
    <source>
        <dbReference type="ARBA" id="ARBA00004141"/>
    </source>
</evidence>
<keyword evidence="7" id="KW-0436">Ligase</keyword>
<feature type="transmembrane region" description="Helical" evidence="5">
    <location>
        <begin position="321"/>
        <end position="343"/>
    </location>
</feature>
<dbReference type="InterPro" id="IPR007016">
    <property type="entry name" value="O-antigen_ligase-rel_domated"/>
</dbReference>
<evidence type="ECO:0000256" key="3">
    <source>
        <dbReference type="ARBA" id="ARBA00022989"/>
    </source>
</evidence>
<gene>
    <name evidence="7" type="ORF">SAMN05421852_10157</name>
</gene>
<evidence type="ECO:0000313" key="8">
    <source>
        <dbReference type="Proteomes" id="UP000199545"/>
    </source>
</evidence>
<dbReference type="AlphaFoldDB" id="A0A1I3JFG7"/>
<evidence type="ECO:0000259" key="6">
    <source>
        <dbReference type="Pfam" id="PF04932"/>
    </source>
</evidence>
<keyword evidence="8" id="KW-1185">Reference proteome</keyword>
<evidence type="ECO:0000256" key="4">
    <source>
        <dbReference type="ARBA" id="ARBA00023136"/>
    </source>
</evidence>
<dbReference type="Pfam" id="PF04932">
    <property type="entry name" value="Wzy_C"/>
    <property type="match status" value="1"/>
</dbReference>